<reference evidence="2 3" key="1">
    <citation type="submission" date="2018-07" db="EMBL/GenBank/DDBJ databases">
        <title>Complete genome sequence of soil actinomycete Streptomyces cavourensis tj430.</title>
        <authorList>
            <person name="Wang P."/>
            <person name="Huang Y."/>
        </authorList>
    </citation>
    <scope>NUCLEOTIDE SEQUENCE [LARGE SCALE GENOMIC DNA]</scope>
    <source>
        <strain evidence="2 3">TJ430</strain>
    </source>
</reference>
<feature type="transmembrane region" description="Helical" evidence="1">
    <location>
        <begin position="96"/>
        <end position="116"/>
    </location>
</feature>
<dbReference type="RefSeq" id="WP_044371409.1">
    <property type="nucleotide sequence ID" value="NZ_CP030930.1"/>
</dbReference>
<keyword evidence="1" id="KW-0812">Transmembrane</keyword>
<keyword evidence="1" id="KW-0472">Membrane</keyword>
<organism evidence="2 3">
    <name type="scientific">Streptomyces cavourensis</name>
    <dbReference type="NCBI Taxonomy" id="67258"/>
    <lineage>
        <taxon>Bacteria</taxon>
        <taxon>Bacillati</taxon>
        <taxon>Actinomycetota</taxon>
        <taxon>Actinomycetes</taxon>
        <taxon>Kitasatosporales</taxon>
        <taxon>Streptomycetaceae</taxon>
        <taxon>Streptomyces</taxon>
    </lineage>
</organism>
<sequence length="207" mass="22021">MRVRHIAGLSVGLVLLLRRRRQPSLKQGAASTPASVDQGEQPSRRLMLDILGQERSHAATATAGLNTFAAALLGFSAVLGVVGLGLKALPNWKGAALASVAASIVVVLVSLADFVFPGKQCFDKPPEKIKKFFPRRPWAMSPEGLAKQFGKPLPKSERVTFTASARAYEHALYYVIKPKKRCLTLAVALLLSALITGGIGVGALAVR</sequence>
<feature type="transmembrane region" description="Helical" evidence="1">
    <location>
        <begin position="183"/>
        <end position="206"/>
    </location>
</feature>
<gene>
    <name evidence="2" type="ORF">DTW94_27280</name>
</gene>
<proteinExistence type="predicted"/>
<keyword evidence="1" id="KW-1133">Transmembrane helix</keyword>
<name>A0AAD0Q9A4_9ACTN</name>
<evidence type="ECO:0000313" key="2">
    <source>
        <dbReference type="EMBL" id="AXI74579.1"/>
    </source>
</evidence>
<evidence type="ECO:0000313" key="3">
    <source>
        <dbReference type="Proteomes" id="UP000253779"/>
    </source>
</evidence>
<dbReference type="Proteomes" id="UP000253779">
    <property type="component" value="Chromosome"/>
</dbReference>
<dbReference type="EMBL" id="CP030930">
    <property type="protein sequence ID" value="AXI74579.1"/>
    <property type="molecule type" value="Genomic_DNA"/>
</dbReference>
<protein>
    <submittedName>
        <fullName evidence="2">Uncharacterized protein</fullName>
    </submittedName>
</protein>
<feature type="transmembrane region" description="Helical" evidence="1">
    <location>
        <begin position="68"/>
        <end position="89"/>
    </location>
</feature>
<dbReference type="AlphaFoldDB" id="A0AAD0Q9A4"/>
<evidence type="ECO:0000256" key="1">
    <source>
        <dbReference type="SAM" id="Phobius"/>
    </source>
</evidence>
<accession>A0AAD0Q9A4</accession>